<dbReference type="SUPFAM" id="SSF47895">
    <property type="entry name" value="Transducin (alpha subunit), insertion domain"/>
    <property type="match status" value="1"/>
</dbReference>
<dbReference type="Gene3D" id="1.10.400.10">
    <property type="entry name" value="GI Alpha 1, domain 2-like"/>
    <property type="match status" value="1"/>
</dbReference>
<dbReference type="GO" id="GO:0046872">
    <property type="term" value="F:metal ion binding"/>
    <property type="evidence" value="ECO:0007669"/>
    <property type="project" value="UniProtKB-KW"/>
</dbReference>
<dbReference type="GO" id="GO:0007188">
    <property type="term" value="P:adenylate cyclase-modulating G protein-coupled receptor signaling pathway"/>
    <property type="evidence" value="ECO:0007669"/>
    <property type="project" value="TreeGrafter"/>
</dbReference>
<dbReference type="Gene3D" id="3.40.50.300">
    <property type="entry name" value="P-loop containing nucleotide triphosphate hydrolases"/>
    <property type="match status" value="1"/>
</dbReference>
<feature type="non-terminal residue" evidence="6">
    <location>
        <position position="148"/>
    </location>
</feature>
<dbReference type="GO" id="GO:0005525">
    <property type="term" value="F:GTP binding"/>
    <property type="evidence" value="ECO:0007669"/>
    <property type="project" value="UniProtKB-KW"/>
</dbReference>
<dbReference type="InterPro" id="IPR011025">
    <property type="entry name" value="GproteinA_insert"/>
</dbReference>
<gene>
    <name evidence="6" type="ORF">SVUK_LOCUS4761</name>
</gene>
<dbReference type="AlphaFoldDB" id="A0A3P7IPL8"/>
<name>A0A3P7IPL8_STRVU</name>
<dbReference type="GO" id="GO:0005834">
    <property type="term" value="C:heterotrimeric G-protein complex"/>
    <property type="evidence" value="ECO:0007669"/>
    <property type="project" value="TreeGrafter"/>
</dbReference>
<dbReference type="GO" id="GO:0005737">
    <property type="term" value="C:cytoplasm"/>
    <property type="evidence" value="ECO:0007669"/>
    <property type="project" value="TreeGrafter"/>
</dbReference>
<evidence type="ECO:0000313" key="7">
    <source>
        <dbReference type="Proteomes" id="UP000270094"/>
    </source>
</evidence>
<reference evidence="6 7" key="1">
    <citation type="submission" date="2018-11" db="EMBL/GenBank/DDBJ databases">
        <authorList>
            <consortium name="Pathogen Informatics"/>
        </authorList>
    </citation>
    <scope>NUCLEOTIDE SEQUENCE [LARGE SCALE GENOMIC DNA]</scope>
</reference>
<proteinExistence type="predicted"/>
<dbReference type="GO" id="GO:0003924">
    <property type="term" value="F:GTPase activity"/>
    <property type="evidence" value="ECO:0007669"/>
    <property type="project" value="InterPro"/>
</dbReference>
<evidence type="ECO:0000256" key="4">
    <source>
        <dbReference type="PIRSR" id="PIRSR601019-1"/>
    </source>
</evidence>
<dbReference type="OrthoDB" id="5817230at2759"/>
<dbReference type="Pfam" id="PF00503">
    <property type="entry name" value="G-alpha"/>
    <property type="match status" value="1"/>
</dbReference>
<protein>
    <submittedName>
        <fullName evidence="6">Uncharacterized protein</fullName>
    </submittedName>
</protein>
<keyword evidence="3" id="KW-0807">Transducer</keyword>
<keyword evidence="7" id="KW-1185">Reference proteome</keyword>
<dbReference type="GO" id="GO:0031683">
    <property type="term" value="F:G-protein beta/gamma-subunit complex binding"/>
    <property type="evidence" value="ECO:0007669"/>
    <property type="project" value="InterPro"/>
</dbReference>
<accession>A0A3P7IPL8</accession>
<keyword evidence="5" id="KW-0479">Metal-binding</keyword>
<dbReference type="Proteomes" id="UP000270094">
    <property type="component" value="Unassembled WGS sequence"/>
</dbReference>
<evidence type="ECO:0000256" key="5">
    <source>
        <dbReference type="PIRSR" id="PIRSR601019-2"/>
    </source>
</evidence>
<keyword evidence="1 4" id="KW-0547">Nucleotide-binding</keyword>
<dbReference type="GO" id="GO:0001664">
    <property type="term" value="F:G protein-coupled receptor binding"/>
    <property type="evidence" value="ECO:0007669"/>
    <property type="project" value="TreeGrafter"/>
</dbReference>
<sequence>MCVRSPLDACVFEHSGRMSLPISYWRLLMAKDDLTAHDRLSNLFITQNKSTNYIPLLEHNIEHRDYHNTYRDSNPTIYMKLWGDKAVQEVYEEKRLECHLHESTRFFLDSVDRISNVNYKPTDQDILLTRIKTTGIVEVAFVIKKVQF</sequence>
<keyword evidence="5" id="KW-0460">Magnesium</keyword>
<dbReference type="InterPro" id="IPR001019">
    <property type="entry name" value="Gprotein_alpha_su"/>
</dbReference>
<feature type="binding site" evidence="4">
    <location>
        <begin position="127"/>
        <end position="133"/>
    </location>
    <ligand>
        <name>GTP</name>
        <dbReference type="ChEBI" id="CHEBI:37565"/>
    </ligand>
</feature>
<keyword evidence="2 4" id="KW-0342">GTP-binding</keyword>
<feature type="binding site" evidence="5">
    <location>
        <position position="133"/>
    </location>
    <ligand>
        <name>Mg(2+)</name>
        <dbReference type="ChEBI" id="CHEBI:18420"/>
    </ligand>
</feature>
<dbReference type="InterPro" id="IPR027417">
    <property type="entry name" value="P-loop_NTPase"/>
</dbReference>
<evidence type="ECO:0000256" key="2">
    <source>
        <dbReference type="ARBA" id="ARBA00023134"/>
    </source>
</evidence>
<dbReference type="PANTHER" id="PTHR10218">
    <property type="entry name" value="GTP-BINDING PROTEIN ALPHA SUBUNIT"/>
    <property type="match status" value="1"/>
</dbReference>
<dbReference type="EMBL" id="UYYB01013466">
    <property type="protein sequence ID" value="VDM69763.1"/>
    <property type="molecule type" value="Genomic_DNA"/>
</dbReference>
<evidence type="ECO:0000313" key="6">
    <source>
        <dbReference type="EMBL" id="VDM69763.1"/>
    </source>
</evidence>
<evidence type="ECO:0000256" key="1">
    <source>
        <dbReference type="ARBA" id="ARBA00022741"/>
    </source>
</evidence>
<dbReference type="PANTHER" id="PTHR10218:SF245">
    <property type="entry name" value="GUANINE NUCLEOTIDE-BINDING PROTEIN ALPHA-2 SUBUNIT-RELATED"/>
    <property type="match status" value="1"/>
</dbReference>
<dbReference type="PROSITE" id="PS51882">
    <property type="entry name" value="G_ALPHA"/>
    <property type="match status" value="1"/>
</dbReference>
<evidence type="ECO:0000256" key="3">
    <source>
        <dbReference type="ARBA" id="ARBA00023224"/>
    </source>
</evidence>
<organism evidence="6 7">
    <name type="scientific">Strongylus vulgaris</name>
    <name type="common">Blood worm</name>
    <dbReference type="NCBI Taxonomy" id="40348"/>
    <lineage>
        <taxon>Eukaryota</taxon>
        <taxon>Metazoa</taxon>
        <taxon>Ecdysozoa</taxon>
        <taxon>Nematoda</taxon>
        <taxon>Chromadorea</taxon>
        <taxon>Rhabditida</taxon>
        <taxon>Rhabditina</taxon>
        <taxon>Rhabditomorpha</taxon>
        <taxon>Strongyloidea</taxon>
        <taxon>Strongylidae</taxon>
        <taxon>Strongylus</taxon>
    </lineage>
</organism>